<evidence type="ECO:0000259" key="8">
    <source>
        <dbReference type="Pfam" id="PF10629"/>
    </source>
</evidence>
<keyword evidence="4" id="KW-0966">Cell projection</keyword>
<dbReference type="EMBL" id="AKHW03003329">
    <property type="protein sequence ID" value="KYO34807.1"/>
    <property type="molecule type" value="Genomic_DNA"/>
</dbReference>
<dbReference type="Pfam" id="PF10629">
    <property type="entry name" value="CMI2B-like"/>
    <property type="match status" value="2"/>
</dbReference>
<evidence type="ECO:0000256" key="7">
    <source>
        <dbReference type="ARBA" id="ARBA00041163"/>
    </source>
</evidence>
<evidence type="ECO:0000313" key="10">
    <source>
        <dbReference type="Proteomes" id="UP000050525"/>
    </source>
</evidence>
<dbReference type="KEGG" id="amj:102571415"/>
<feature type="domain" description="Ciliary microtubule inner protein 2A-C-like" evidence="8">
    <location>
        <begin position="17"/>
        <end position="48"/>
    </location>
</feature>
<reference evidence="9 10" key="1">
    <citation type="journal article" date="2012" name="Genome Biol.">
        <title>Sequencing three crocodilian genomes to illuminate the evolution of archosaurs and amniotes.</title>
        <authorList>
            <person name="St John J.A."/>
            <person name="Braun E.L."/>
            <person name="Isberg S.R."/>
            <person name="Miles L.G."/>
            <person name="Chong A.Y."/>
            <person name="Gongora J."/>
            <person name="Dalzell P."/>
            <person name="Moran C."/>
            <person name="Bed'hom B."/>
            <person name="Abzhanov A."/>
            <person name="Burgess S.C."/>
            <person name="Cooksey A.M."/>
            <person name="Castoe T.A."/>
            <person name="Crawford N.G."/>
            <person name="Densmore L.D."/>
            <person name="Drew J.C."/>
            <person name="Edwards S.V."/>
            <person name="Faircloth B.C."/>
            <person name="Fujita M.K."/>
            <person name="Greenwold M.J."/>
            <person name="Hoffmann F.G."/>
            <person name="Howard J.M."/>
            <person name="Iguchi T."/>
            <person name="Janes D.E."/>
            <person name="Khan S.Y."/>
            <person name="Kohno S."/>
            <person name="de Koning A.J."/>
            <person name="Lance S.L."/>
            <person name="McCarthy F.M."/>
            <person name="McCormack J.E."/>
            <person name="Merchant M.E."/>
            <person name="Peterson D.G."/>
            <person name="Pollock D.D."/>
            <person name="Pourmand N."/>
            <person name="Raney B.J."/>
            <person name="Roessler K.A."/>
            <person name="Sanford J.R."/>
            <person name="Sawyer R.H."/>
            <person name="Schmidt C.J."/>
            <person name="Triplett E.W."/>
            <person name="Tuberville T.D."/>
            <person name="Venegas-Anaya M."/>
            <person name="Howard J.T."/>
            <person name="Jarvis E.D."/>
            <person name="Guillette L.J.Jr."/>
            <person name="Glenn T.C."/>
            <person name="Green R.E."/>
            <person name="Ray D.A."/>
        </authorList>
    </citation>
    <scope>NUCLEOTIDE SEQUENCE [LARGE SCALE GENOMIC DNA]</scope>
    <source>
        <strain evidence="9">KSC_2009_1</strain>
    </source>
</reference>
<dbReference type="PANTHER" id="PTHR22146">
    <property type="entry name" value="CAT EYE SYNDROME CRITICAL REGION PROTEIN 6"/>
    <property type="match status" value="1"/>
</dbReference>
<evidence type="ECO:0000256" key="3">
    <source>
        <dbReference type="ARBA" id="ARBA00023212"/>
    </source>
</evidence>
<gene>
    <name evidence="9" type="primary">FAM166B</name>
    <name evidence="9" type="ORF">Y1Q_0007567</name>
</gene>
<comment type="similarity">
    <text evidence="6">Belongs to the CIMIP2 family.</text>
</comment>
<sequence>MATAFAPKISQVLMTPDPHHIPGYAGYCPQYKFRLGRTYGKLTSQLLTCPEVARSPHLVLQPTQGPCGNAQPPEQEEKLLEVPRAGWGAGILPVSCSMIPGYTGFIPRAQHFFAKTYLEICKEARSDFARQQRRSWGGQEQPRACQPCLDPAQGSKEPAAGIPGSDHRLLPTVMGMAPLPAAAAPHGSPYSMEDDNPHKYFISGFTGFVPRARFLIGAGFPITTHRALLEFARMSRKDGSKPRAMGTSSLLPPLGRTYPTAGGLLPNYTGYIPGYKFQFGRTYGHLTHDALHLGLPEKQRPE</sequence>
<dbReference type="GO" id="GO:0005930">
    <property type="term" value="C:axoneme"/>
    <property type="evidence" value="ECO:0007669"/>
    <property type="project" value="UniProtKB-SubCell"/>
</dbReference>
<comment type="function">
    <text evidence="5">Microtubule inner protein (MIP) part of the dynein-decorated doublet microtubules (DMTs) in cilia axoneme, which is required for motile cilia beating.</text>
</comment>
<feature type="domain" description="Ciliary microtubule inner protein 2A-C-like" evidence="8">
    <location>
        <begin position="264"/>
        <end position="291"/>
    </location>
</feature>
<name>A0A151NDB5_ALLMI</name>
<comment type="caution">
    <text evidence="9">The sequence shown here is derived from an EMBL/GenBank/DDBJ whole genome shotgun (WGS) entry which is preliminary data.</text>
</comment>
<organism evidence="9 10">
    <name type="scientific">Alligator mississippiensis</name>
    <name type="common">American alligator</name>
    <dbReference type="NCBI Taxonomy" id="8496"/>
    <lineage>
        <taxon>Eukaryota</taxon>
        <taxon>Metazoa</taxon>
        <taxon>Chordata</taxon>
        <taxon>Craniata</taxon>
        <taxon>Vertebrata</taxon>
        <taxon>Euteleostomi</taxon>
        <taxon>Archelosauria</taxon>
        <taxon>Archosauria</taxon>
        <taxon>Crocodylia</taxon>
        <taxon>Alligatoridae</taxon>
        <taxon>Alligatorinae</taxon>
        <taxon>Alligator</taxon>
    </lineage>
</organism>
<dbReference type="Proteomes" id="UP000050525">
    <property type="component" value="Unassembled WGS sequence"/>
</dbReference>
<keyword evidence="3" id="KW-0206">Cytoskeleton</keyword>
<dbReference type="GO" id="GO:0015630">
    <property type="term" value="C:microtubule cytoskeleton"/>
    <property type="evidence" value="ECO:0007669"/>
    <property type="project" value="UniProtKB-ARBA"/>
</dbReference>
<dbReference type="PANTHER" id="PTHR22146:SF8">
    <property type="entry name" value="PROTEIN FAM166B"/>
    <property type="match status" value="1"/>
</dbReference>
<evidence type="ECO:0000256" key="6">
    <source>
        <dbReference type="ARBA" id="ARBA00035661"/>
    </source>
</evidence>
<comment type="subcellular location">
    <subcellularLocation>
        <location evidence="1">Cytoplasm</location>
        <location evidence="1">Cytoskeleton</location>
        <location evidence="1">Cilium axoneme</location>
    </subcellularLocation>
</comment>
<protein>
    <recommendedName>
        <fullName evidence="7">Ciliary microtubule inner protein 2B</fullName>
    </recommendedName>
</protein>
<evidence type="ECO:0000256" key="2">
    <source>
        <dbReference type="ARBA" id="ARBA00022490"/>
    </source>
</evidence>
<evidence type="ECO:0000256" key="1">
    <source>
        <dbReference type="ARBA" id="ARBA00004430"/>
    </source>
</evidence>
<dbReference type="AlphaFoldDB" id="A0A151NDB5"/>
<keyword evidence="2" id="KW-0963">Cytoplasm</keyword>
<proteinExistence type="inferred from homology"/>
<dbReference type="STRING" id="8496.A0A151NDB5"/>
<evidence type="ECO:0000256" key="5">
    <source>
        <dbReference type="ARBA" id="ARBA00035003"/>
    </source>
</evidence>
<dbReference type="OrthoDB" id="2019884at2759"/>
<dbReference type="InterPro" id="IPR018902">
    <property type="entry name" value="CMI2A-C-like_dom"/>
</dbReference>
<keyword evidence="10" id="KW-1185">Reference proteome</keyword>
<evidence type="ECO:0000313" key="9">
    <source>
        <dbReference type="EMBL" id="KYO34807.1"/>
    </source>
</evidence>
<evidence type="ECO:0000256" key="4">
    <source>
        <dbReference type="ARBA" id="ARBA00023273"/>
    </source>
</evidence>
<accession>A0A151NDB5</accession>